<dbReference type="InterPro" id="IPR007527">
    <property type="entry name" value="Znf_SWIM"/>
</dbReference>
<dbReference type="PANTHER" id="PTHR24412">
    <property type="entry name" value="KELCH PROTEIN"/>
    <property type="match status" value="1"/>
</dbReference>
<feature type="domain" description="SWIM-type" evidence="4">
    <location>
        <begin position="147"/>
        <end position="184"/>
    </location>
</feature>
<dbReference type="InterPro" id="IPR015915">
    <property type="entry name" value="Kelch-typ_b-propeller"/>
</dbReference>
<evidence type="ECO:0000259" key="4">
    <source>
        <dbReference type="PROSITE" id="PS50966"/>
    </source>
</evidence>
<dbReference type="Pfam" id="PF01344">
    <property type="entry name" value="Kelch_1"/>
    <property type="match status" value="1"/>
</dbReference>
<dbReference type="PANTHER" id="PTHR24412:SF441">
    <property type="entry name" value="KELCH-LIKE PROTEIN 28"/>
    <property type="match status" value="1"/>
</dbReference>
<keyword evidence="3" id="KW-0862">Zinc</keyword>
<keyword evidence="6" id="KW-1185">Reference proteome</keyword>
<keyword evidence="3" id="KW-0479">Metal-binding</keyword>
<evidence type="ECO:0000256" key="3">
    <source>
        <dbReference type="PROSITE-ProRule" id="PRU00325"/>
    </source>
</evidence>
<dbReference type="Gene3D" id="2.120.10.80">
    <property type="entry name" value="Kelch-type beta propeller"/>
    <property type="match status" value="1"/>
</dbReference>
<accession>A0A8X7C170</accession>
<organism evidence="5 6">
    <name type="scientific">Trichonephila inaurata madagascariensis</name>
    <dbReference type="NCBI Taxonomy" id="2747483"/>
    <lineage>
        <taxon>Eukaryota</taxon>
        <taxon>Metazoa</taxon>
        <taxon>Ecdysozoa</taxon>
        <taxon>Arthropoda</taxon>
        <taxon>Chelicerata</taxon>
        <taxon>Arachnida</taxon>
        <taxon>Araneae</taxon>
        <taxon>Araneomorphae</taxon>
        <taxon>Entelegynae</taxon>
        <taxon>Araneoidea</taxon>
        <taxon>Nephilidae</taxon>
        <taxon>Trichonephila</taxon>
        <taxon>Trichonephila inaurata</taxon>
    </lineage>
</organism>
<dbReference type="AlphaFoldDB" id="A0A8X7C170"/>
<comment type="caution">
    <text evidence="5">The sequence shown here is derived from an EMBL/GenBank/DDBJ whole genome shotgun (WGS) entry which is preliminary data.</text>
</comment>
<dbReference type="SUPFAM" id="SSF117281">
    <property type="entry name" value="Kelch motif"/>
    <property type="match status" value="1"/>
</dbReference>
<dbReference type="SMART" id="SM00612">
    <property type="entry name" value="Kelch"/>
    <property type="match status" value="2"/>
</dbReference>
<keyword evidence="1" id="KW-0880">Kelch repeat</keyword>
<keyword evidence="2" id="KW-0677">Repeat</keyword>
<proteinExistence type="predicted"/>
<dbReference type="EMBL" id="BMAV01007465">
    <property type="protein sequence ID" value="GFY50418.1"/>
    <property type="molecule type" value="Genomic_DNA"/>
</dbReference>
<keyword evidence="3" id="KW-0863">Zinc-finger</keyword>
<gene>
    <name evidence="5" type="ORF">TNIN_352521</name>
</gene>
<dbReference type="OrthoDB" id="261614at2759"/>
<evidence type="ECO:0000313" key="5">
    <source>
        <dbReference type="EMBL" id="GFY50418.1"/>
    </source>
</evidence>
<dbReference type="Proteomes" id="UP000886998">
    <property type="component" value="Unassembled WGS sequence"/>
</dbReference>
<reference evidence="5" key="1">
    <citation type="submission" date="2020-08" db="EMBL/GenBank/DDBJ databases">
        <title>Multicomponent nature underlies the extraordinary mechanical properties of spider dragline silk.</title>
        <authorList>
            <person name="Kono N."/>
            <person name="Nakamura H."/>
            <person name="Mori M."/>
            <person name="Yoshida Y."/>
            <person name="Ohtoshi R."/>
            <person name="Malay A.D."/>
            <person name="Moran D.A.P."/>
            <person name="Tomita M."/>
            <person name="Numata K."/>
            <person name="Arakawa K."/>
        </authorList>
    </citation>
    <scope>NUCLEOTIDE SEQUENCE</scope>
</reference>
<evidence type="ECO:0000256" key="2">
    <source>
        <dbReference type="ARBA" id="ARBA00022737"/>
    </source>
</evidence>
<sequence>MCGNKSYSVVERLNLQKYTIPQDDTIPQKDMNSQECMKWNAVASMQKCKGQVAAFKVCFFNHHVFKCSVSLQGGFKTNKIPANSVEKYDPVTDQWSYVTPMRASRGDLKVASLGRCIYAMGGNGNMTEQNVAETYDVDKNRLEDGPPMLSSSIGAEVISATCTCPAGGTPAFCKHVFALLHAINDYVTKKLYEAPTQRLDLAPAEIS</sequence>
<protein>
    <recommendedName>
        <fullName evidence="4">SWIM-type domain-containing protein</fullName>
    </recommendedName>
</protein>
<name>A0A8X7C170_9ARAC</name>
<dbReference type="PROSITE" id="PS50966">
    <property type="entry name" value="ZF_SWIM"/>
    <property type="match status" value="1"/>
</dbReference>
<dbReference type="GO" id="GO:0008270">
    <property type="term" value="F:zinc ion binding"/>
    <property type="evidence" value="ECO:0007669"/>
    <property type="project" value="UniProtKB-KW"/>
</dbReference>
<evidence type="ECO:0000256" key="1">
    <source>
        <dbReference type="ARBA" id="ARBA00022441"/>
    </source>
</evidence>
<dbReference type="InterPro" id="IPR006652">
    <property type="entry name" value="Kelch_1"/>
</dbReference>
<evidence type="ECO:0000313" key="6">
    <source>
        <dbReference type="Proteomes" id="UP000886998"/>
    </source>
</evidence>